<evidence type="ECO:0000313" key="2">
    <source>
        <dbReference type="Proteomes" id="UP000714275"/>
    </source>
</evidence>
<keyword evidence="2" id="KW-1185">Reference proteome</keyword>
<dbReference type="OrthoDB" id="2672295at2759"/>
<evidence type="ECO:0008006" key="3">
    <source>
        <dbReference type="Google" id="ProtNLM"/>
    </source>
</evidence>
<gene>
    <name evidence="1" type="ORF">EV702DRAFT_1078378</name>
</gene>
<reference evidence="1" key="1">
    <citation type="journal article" date="2020" name="New Phytol.">
        <title>Comparative genomics reveals dynamic genome evolution in host specialist ectomycorrhizal fungi.</title>
        <authorList>
            <person name="Lofgren L.A."/>
            <person name="Nguyen N.H."/>
            <person name="Vilgalys R."/>
            <person name="Ruytinx J."/>
            <person name="Liao H.L."/>
            <person name="Branco S."/>
            <person name="Kuo A."/>
            <person name="LaButti K."/>
            <person name="Lipzen A."/>
            <person name="Andreopoulos W."/>
            <person name="Pangilinan J."/>
            <person name="Riley R."/>
            <person name="Hundley H."/>
            <person name="Na H."/>
            <person name="Barry K."/>
            <person name="Grigoriev I.V."/>
            <person name="Stajich J.E."/>
            <person name="Kennedy P.G."/>
        </authorList>
    </citation>
    <scope>NUCLEOTIDE SEQUENCE</scope>
    <source>
        <strain evidence="1">DOB743</strain>
    </source>
</reference>
<dbReference type="AlphaFoldDB" id="A0A9P7A150"/>
<sequence length="408" mass="46798">MVVVCSSLVEPGSDSYLVTLPSSSRFLPAEILALILRWDRCEERDAWREMANIMLSCSLVSKAWYEAARVVLFKDIRICEVESLRLLLRTVRESFGGHCPTHVLHLSYPWLYLARGSREQVKEFRTLATEFVACCPELRHMEGHNGILNFSSDTSLPEYPHLKKLAVSSQYLHLLAPLLHRARNLMSFEMRRGRSDDKLLEHCSPPPGFNLSTLTISQPELSASECKWLFASSFQSIESLEVEDVGVSLGYLAEVIGGSVKNLYIRRTVMDFIGSRGIRTMTLSGFTSLRRFRVDEWDPRWELVGDNLPSSLETLAIPFSMPVVITNVVKLLRSNWQPSLQSLDIWIPLDVYENPYELRSPLDFLQFSQSMDRWLRDALQRVCAARGIQPNWLTIPRNDTSMWVLWIL</sequence>
<organism evidence="1 2">
    <name type="scientific">Suillus placidus</name>
    <dbReference type="NCBI Taxonomy" id="48579"/>
    <lineage>
        <taxon>Eukaryota</taxon>
        <taxon>Fungi</taxon>
        <taxon>Dikarya</taxon>
        <taxon>Basidiomycota</taxon>
        <taxon>Agaricomycotina</taxon>
        <taxon>Agaricomycetes</taxon>
        <taxon>Agaricomycetidae</taxon>
        <taxon>Boletales</taxon>
        <taxon>Suillineae</taxon>
        <taxon>Suillaceae</taxon>
        <taxon>Suillus</taxon>
    </lineage>
</organism>
<proteinExistence type="predicted"/>
<comment type="caution">
    <text evidence="1">The sequence shown here is derived from an EMBL/GenBank/DDBJ whole genome shotgun (WGS) entry which is preliminary data.</text>
</comment>
<name>A0A9P7A150_9AGAM</name>
<evidence type="ECO:0000313" key="1">
    <source>
        <dbReference type="EMBL" id="KAG1780544.1"/>
    </source>
</evidence>
<dbReference type="Proteomes" id="UP000714275">
    <property type="component" value="Unassembled WGS sequence"/>
</dbReference>
<dbReference type="SUPFAM" id="SSF52047">
    <property type="entry name" value="RNI-like"/>
    <property type="match status" value="1"/>
</dbReference>
<accession>A0A9P7A150</accession>
<protein>
    <recommendedName>
        <fullName evidence="3">F-box domain-containing protein</fullName>
    </recommendedName>
</protein>
<dbReference type="EMBL" id="JABBWD010000008">
    <property type="protein sequence ID" value="KAG1780544.1"/>
    <property type="molecule type" value="Genomic_DNA"/>
</dbReference>